<gene>
    <name evidence="2" type="ORF">NSK11_contig00095-0028</name>
</gene>
<dbReference type="AlphaFoldDB" id="A0ABC9YZH0"/>
<keyword evidence="1" id="KW-0732">Signal</keyword>
<protein>
    <submittedName>
        <fullName evidence="2">DNA mismatch repair protein MutH</fullName>
    </submittedName>
</protein>
<evidence type="ECO:0000256" key="1">
    <source>
        <dbReference type="SAM" id="SignalP"/>
    </source>
</evidence>
<organism evidence="2 3">
    <name type="scientific">Nocardia seriolae</name>
    <dbReference type="NCBI Taxonomy" id="37332"/>
    <lineage>
        <taxon>Bacteria</taxon>
        <taxon>Bacillati</taxon>
        <taxon>Actinomycetota</taxon>
        <taxon>Actinomycetes</taxon>
        <taxon>Mycobacteriales</taxon>
        <taxon>Nocardiaceae</taxon>
        <taxon>Nocardia</taxon>
    </lineage>
</organism>
<keyword evidence="3" id="KW-1185">Reference proteome</keyword>
<evidence type="ECO:0000313" key="3">
    <source>
        <dbReference type="Proteomes" id="UP000037179"/>
    </source>
</evidence>
<reference evidence="3" key="1">
    <citation type="submission" date="2015-07" db="EMBL/GenBank/DDBJ databases">
        <title>Nocardia seriolae U-1 whole genome shotgun sequence.</title>
        <authorList>
            <person name="Imajoh M."/>
            <person name="Fukumoto Y."/>
            <person name="Sukeda M."/>
            <person name="Yamane J."/>
            <person name="Yamasaki K."/>
            <person name="Shimizu M."/>
            <person name="Ohnishi K."/>
            <person name="Oshima S."/>
        </authorList>
    </citation>
    <scope>NUCLEOTIDE SEQUENCE [LARGE SCALE GENOMIC DNA]</scope>
    <source>
        <strain evidence="3">U-1</strain>
    </source>
</reference>
<feature type="signal peptide" evidence="1">
    <location>
        <begin position="1"/>
        <end position="22"/>
    </location>
</feature>
<accession>A0ABC9YZH0</accession>
<proteinExistence type="predicted"/>
<evidence type="ECO:0000313" key="2">
    <source>
        <dbReference type="EMBL" id="GAP30837.1"/>
    </source>
</evidence>
<dbReference type="Proteomes" id="UP000037179">
    <property type="component" value="Unassembled WGS sequence"/>
</dbReference>
<name>A0ABC9YZH0_9NOCA</name>
<sequence>MYMQSKTARGVFVALAAGAALAAAPAVASAQPLELEPYTPDTTHTTVAPVGSLFDTNSVSGLSSNVTSRLACVVQSISQQVDCLNGAA</sequence>
<comment type="caution">
    <text evidence="2">The sequence shown here is derived from an EMBL/GenBank/DDBJ whole genome shotgun (WGS) entry which is preliminary data.</text>
</comment>
<feature type="chain" id="PRO_5044877718" evidence="1">
    <location>
        <begin position="23"/>
        <end position="88"/>
    </location>
</feature>
<reference evidence="2 3" key="2">
    <citation type="journal article" date="2016" name="Genome Announc.">
        <title>Draft Genome Sequence of Erythromycin- and Oxytetracycline-Sensitive Nocardia seriolae Strain U-1 (NBRC 110359).</title>
        <authorList>
            <person name="Imajoh M."/>
            <person name="Sukeda M."/>
            <person name="Shimizu M."/>
            <person name="Yamane J."/>
            <person name="Ohnishi K."/>
            <person name="Oshima S."/>
        </authorList>
    </citation>
    <scope>NUCLEOTIDE SEQUENCE [LARGE SCALE GENOMIC DNA]</scope>
    <source>
        <strain evidence="2 3">U-1</strain>
    </source>
</reference>
<dbReference type="EMBL" id="BBYQ01000095">
    <property type="protein sequence ID" value="GAP30837.1"/>
    <property type="molecule type" value="Genomic_DNA"/>
</dbReference>